<keyword evidence="3" id="KW-0864">Zinc transport</keyword>
<dbReference type="STRING" id="2769.R7QDN0"/>
<dbReference type="PANTHER" id="PTHR11562">
    <property type="entry name" value="CATION EFFLUX PROTEIN/ ZINC TRANSPORTER"/>
    <property type="match status" value="1"/>
</dbReference>
<dbReference type="Pfam" id="PF01545">
    <property type="entry name" value="Cation_efflux"/>
    <property type="match status" value="1"/>
</dbReference>
<dbReference type="GO" id="GO:0005385">
    <property type="term" value="F:zinc ion transmembrane transporter activity"/>
    <property type="evidence" value="ECO:0007669"/>
    <property type="project" value="TreeGrafter"/>
</dbReference>
<keyword evidence="3" id="KW-0862">Zinc</keyword>
<evidence type="ECO:0000313" key="9">
    <source>
        <dbReference type="EMBL" id="CDF35883.1"/>
    </source>
</evidence>
<dbReference type="EMBL" id="HG001750">
    <property type="protein sequence ID" value="CDF35883.1"/>
    <property type="molecule type" value="Genomic_DNA"/>
</dbReference>
<evidence type="ECO:0000256" key="7">
    <source>
        <dbReference type="SAM" id="Phobius"/>
    </source>
</evidence>
<dbReference type="PhylomeDB" id="R7QDN0"/>
<dbReference type="NCBIfam" id="TIGR01297">
    <property type="entry name" value="CDF"/>
    <property type="match status" value="1"/>
</dbReference>
<name>R7QDN0_CHOCR</name>
<dbReference type="InterPro" id="IPR002524">
    <property type="entry name" value="Cation_efflux"/>
</dbReference>
<evidence type="ECO:0000256" key="4">
    <source>
        <dbReference type="ARBA" id="ARBA00022989"/>
    </source>
</evidence>
<keyword evidence="10" id="KW-1185">Reference proteome</keyword>
<dbReference type="Gramene" id="CDF35883">
    <property type="protein sequence ID" value="CDF35883"/>
    <property type="gene ID" value="CHC_T00004015001"/>
</dbReference>
<feature type="compositionally biased region" description="Basic and acidic residues" evidence="6">
    <location>
        <begin position="67"/>
        <end position="120"/>
    </location>
</feature>
<dbReference type="InterPro" id="IPR058533">
    <property type="entry name" value="Cation_efflux_TM"/>
</dbReference>
<feature type="region of interest" description="Disordered" evidence="6">
    <location>
        <begin position="18"/>
        <end position="120"/>
    </location>
</feature>
<evidence type="ECO:0000256" key="5">
    <source>
        <dbReference type="ARBA" id="ARBA00023136"/>
    </source>
</evidence>
<feature type="transmembrane region" description="Helical" evidence="7">
    <location>
        <begin position="254"/>
        <end position="277"/>
    </location>
</feature>
<feature type="compositionally biased region" description="Basic and acidic residues" evidence="6">
    <location>
        <begin position="18"/>
        <end position="59"/>
    </location>
</feature>
<evidence type="ECO:0000256" key="6">
    <source>
        <dbReference type="SAM" id="MobiDB-lite"/>
    </source>
</evidence>
<comment type="subcellular location">
    <subcellularLocation>
        <location evidence="1">Membrane</location>
        <topology evidence="1">Multi-pass membrane protein</topology>
    </subcellularLocation>
</comment>
<dbReference type="OMA" id="IWELASH"/>
<dbReference type="GO" id="GO:0005886">
    <property type="term" value="C:plasma membrane"/>
    <property type="evidence" value="ECO:0007669"/>
    <property type="project" value="TreeGrafter"/>
</dbReference>
<keyword evidence="3" id="KW-0813">Transport</keyword>
<organism evidence="9 10">
    <name type="scientific">Chondrus crispus</name>
    <name type="common">Carrageen Irish moss</name>
    <name type="synonym">Polymorpha crispa</name>
    <dbReference type="NCBI Taxonomy" id="2769"/>
    <lineage>
        <taxon>Eukaryota</taxon>
        <taxon>Rhodophyta</taxon>
        <taxon>Florideophyceae</taxon>
        <taxon>Rhodymeniophycidae</taxon>
        <taxon>Gigartinales</taxon>
        <taxon>Gigartinaceae</taxon>
        <taxon>Chondrus</taxon>
    </lineage>
</organism>
<sequence>MSDSVPFDVAREHFELAADDDHSPCHGDTHDHTHAYTHPHPDAHDHLQHHAQDGKDASPLRKRPHQHPHDAHDHDHDHDHDHGHDHDHDHGQNYDHDHGHGDDHSHDHSHTHGGCGHDHSHDGWRRYLPHSHGLESRFQSDARSLSIALFILVAACTAQLVGGIIAKSSVLRVEALHSALDGVTVVISLISVVVAARPPTSRYSYGFARAEVLSALISVLALILLCIKLFIEALQRLVHIQYGTKAVIHVEGKIVFLSEAITLSCNIFMAAVLTRGISSLNIRALRAHVIADSVENMVVLFAGFLMWARPSLSLLDPILTLVIVVLIVVLNFGIAKESVNVLLQGAPMNIQMETDVVKRVAKVEGVCEVGATHVWTVTSGLYVGSVVVFVEEGGVAFEEVERIQSDVTKVFRGVGVEEVVVEVRRRGHMVEDSVEDMSSEEVEYGEVATTEDLLDV</sequence>
<dbReference type="InterPro" id="IPR050681">
    <property type="entry name" value="CDF/SLC30A"/>
</dbReference>
<dbReference type="OrthoDB" id="9944568at2759"/>
<feature type="domain" description="Cation efflux protein transmembrane" evidence="8">
    <location>
        <begin position="147"/>
        <end position="343"/>
    </location>
</feature>
<feature type="transmembrane region" description="Helical" evidence="7">
    <location>
        <begin position="314"/>
        <end position="334"/>
    </location>
</feature>
<gene>
    <name evidence="9" type="ORF">CHC_T00004015001</name>
</gene>
<keyword evidence="3" id="KW-0406">Ion transport</keyword>
<feature type="transmembrane region" description="Helical" evidence="7">
    <location>
        <begin position="145"/>
        <end position="166"/>
    </location>
</feature>
<evidence type="ECO:0000256" key="2">
    <source>
        <dbReference type="ARBA" id="ARBA00022692"/>
    </source>
</evidence>
<feature type="transmembrane region" description="Helical" evidence="7">
    <location>
        <begin position="208"/>
        <end position="231"/>
    </location>
</feature>
<dbReference type="RefSeq" id="XP_005715702.1">
    <property type="nucleotide sequence ID" value="XM_005715645.1"/>
</dbReference>
<dbReference type="AlphaFoldDB" id="R7QDN0"/>
<keyword evidence="2 7" id="KW-0812">Transmembrane</keyword>
<accession>R7QDN0</accession>
<evidence type="ECO:0000256" key="3">
    <source>
        <dbReference type="ARBA" id="ARBA00022906"/>
    </source>
</evidence>
<protein>
    <recommendedName>
        <fullName evidence="8">Cation efflux protein transmembrane domain-containing protein</fullName>
    </recommendedName>
</protein>
<dbReference type="InterPro" id="IPR027469">
    <property type="entry name" value="Cation_efflux_TMD_sf"/>
</dbReference>
<reference evidence="10" key="1">
    <citation type="journal article" date="2013" name="Proc. Natl. Acad. Sci. U.S.A.">
        <title>Genome structure and metabolic features in the red seaweed Chondrus crispus shed light on evolution of the Archaeplastida.</title>
        <authorList>
            <person name="Collen J."/>
            <person name="Porcel B."/>
            <person name="Carre W."/>
            <person name="Ball S.G."/>
            <person name="Chaparro C."/>
            <person name="Tonon T."/>
            <person name="Barbeyron T."/>
            <person name="Michel G."/>
            <person name="Noel B."/>
            <person name="Valentin K."/>
            <person name="Elias M."/>
            <person name="Artiguenave F."/>
            <person name="Arun A."/>
            <person name="Aury J.M."/>
            <person name="Barbosa-Neto J.F."/>
            <person name="Bothwell J.H."/>
            <person name="Bouget F.Y."/>
            <person name="Brillet L."/>
            <person name="Cabello-Hurtado F."/>
            <person name="Capella-Gutierrez S."/>
            <person name="Charrier B."/>
            <person name="Cladiere L."/>
            <person name="Cock J.M."/>
            <person name="Coelho S.M."/>
            <person name="Colleoni C."/>
            <person name="Czjzek M."/>
            <person name="Da Silva C."/>
            <person name="Delage L."/>
            <person name="Denoeud F."/>
            <person name="Deschamps P."/>
            <person name="Dittami S.M."/>
            <person name="Gabaldon T."/>
            <person name="Gachon C.M."/>
            <person name="Groisillier A."/>
            <person name="Herve C."/>
            <person name="Jabbari K."/>
            <person name="Katinka M."/>
            <person name="Kloareg B."/>
            <person name="Kowalczyk N."/>
            <person name="Labadie K."/>
            <person name="Leblanc C."/>
            <person name="Lopez P.J."/>
            <person name="McLachlan D.H."/>
            <person name="Meslet-Cladiere L."/>
            <person name="Moustafa A."/>
            <person name="Nehr Z."/>
            <person name="Nyvall Collen P."/>
            <person name="Panaud O."/>
            <person name="Partensky F."/>
            <person name="Poulain J."/>
            <person name="Rensing S.A."/>
            <person name="Rousvoal S."/>
            <person name="Samson G."/>
            <person name="Symeonidi A."/>
            <person name="Weissenbach J."/>
            <person name="Zambounis A."/>
            <person name="Wincker P."/>
            <person name="Boyen C."/>
        </authorList>
    </citation>
    <scope>NUCLEOTIDE SEQUENCE [LARGE SCALE GENOMIC DNA]</scope>
    <source>
        <strain evidence="10">cv. Stackhouse</strain>
    </source>
</reference>
<dbReference type="PANTHER" id="PTHR11562:SF17">
    <property type="entry name" value="RE54080P-RELATED"/>
    <property type="match status" value="1"/>
</dbReference>
<proteinExistence type="predicted"/>
<dbReference type="SUPFAM" id="SSF161111">
    <property type="entry name" value="Cation efflux protein transmembrane domain-like"/>
    <property type="match status" value="1"/>
</dbReference>
<dbReference type="Proteomes" id="UP000012073">
    <property type="component" value="Unassembled WGS sequence"/>
</dbReference>
<evidence type="ECO:0000256" key="1">
    <source>
        <dbReference type="ARBA" id="ARBA00004141"/>
    </source>
</evidence>
<keyword evidence="5 7" id="KW-0472">Membrane</keyword>
<feature type="transmembrane region" description="Helical" evidence="7">
    <location>
        <begin position="178"/>
        <end position="196"/>
    </location>
</feature>
<dbReference type="KEGG" id="ccp:CHC_T00004015001"/>
<evidence type="ECO:0000313" key="10">
    <source>
        <dbReference type="Proteomes" id="UP000012073"/>
    </source>
</evidence>
<evidence type="ECO:0000259" key="8">
    <source>
        <dbReference type="Pfam" id="PF01545"/>
    </source>
</evidence>
<dbReference type="GeneID" id="17323415"/>
<dbReference type="Gene3D" id="1.20.1510.10">
    <property type="entry name" value="Cation efflux protein transmembrane domain"/>
    <property type="match status" value="1"/>
</dbReference>
<keyword evidence="4 7" id="KW-1133">Transmembrane helix</keyword>